<dbReference type="AlphaFoldDB" id="A0A6P6BRK0"/>
<dbReference type="KEGG" id="pvp:111730562"/>
<gene>
    <name evidence="3" type="primary">LOC111730562</name>
</gene>
<reference evidence="3" key="1">
    <citation type="submission" date="2025-08" db="UniProtKB">
        <authorList>
            <consortium name="RefSeq"/>
        </authorList>
    </citation>
    <scope>IDENTIFICATION</scope>
    <source>
        <tissue evidence="3">Kidney</tissue>
    </source>
</reference>
<accession>A0A6P6BRK0</accession>
<dbReference type="GeneID" id="111730562"/>
<name>A0A6P6BRK0_PTEVA</name>
<keyword evidence="2" id="KW-1185">Reference proteome</keyword>
<sequence length="316" mass="31433">MARPQEVAVGTATLCQSARASLHLDLSSRDSDHDPDALSLPLAGGLAAARALGSLAGCSREQGCTEVGVVGGVAWVPIARSLRQSQAHAPAARPHTGCSLGAHLWPAVSVGSSSAMCRVGGPGHEPGKTTDTCSPRSRSPVEERGLGVEVVGGAGVCNGVCPPRVPTAGVRARAGRGGRSAALRSVPGQACGRPSCSECPGPAGPAGCVAALCCSPATVFIGQVSSGTGTCADRTSPNPGSCACPGRTAQEAGAPSPRGGWRASGHSPALLLEEEAEPGALSLAGGRYPRPAAQIALPDTRAPHRPHPPRPRPAAT</sequence>
<dbReference type="RefSeq" id="XP_023377635.1">
    <property type="nucleotide sequence ID" value="XM_023521867.1"/>
</dbReference>
<feature type="region of interest" description="Disordered" evidence="1">
    <location>
        <begin position="239"/>
        <end position="316"/>
    </location>
</feature>
<proteinExistence type="predicted"/>
<organism evidence="2 3">
    <name type="scientific">Pteropus vampyrus</name>
    <name type="common">Large flying fox</name>
    <dbReference type="NCBI Taxonomy" id="132908"/>
    <lineage>
        <taxon>Eukaryota</taxon>
        <taxon>Metazoa</taxon>
        <taxon>Chordata</taxon>
        <taxon>Craniata</taxon>
        <taxon>Vertebrata</taxon>
        <taxon>Euteleostomi</taxon>
        <taxon>Mammalia</taxon>
        <taxon>Eutheria</taxon>
        <taxon>Laurasiatheria</taxon>
        <taxon>Chiroptera</taxon>
        <taxon>Yinpterochiroptera</taxon>
        <taxon>Pteropodoidea</taxon>
        <taxon>Pteropodidae</taxon>
        <taxon>Pteropodinae</taxon>
        <taxon>Pteropus</taxon>
    </lineage>
</organism>
<protein>
    <submittedName>
        <fullName evidence="3">Cuticle collagen 2-like</fullName>
    </submittedName>
</protein>
<evidence type="ECO:0000313" key="2">
    <source>
        <dbReference type="Proteomes" id="UP000515202"/>
    </source>
</evidence>
<evidence type="ECO:0000313" key="3">
    <source>
        <dbReference type="RefSeq" id="XP_023377635.1"/>
    </source>
</evidence>
<evidence type="ECO:0000256" key="1">
    <source>
        <dbReference type="SAM" id="MobiDB-lite"/>
    </source>
</evidence>
<dbReference type="Proteomes" id="UP000515202">
    <property type="component" value="Unplaced"/>
</dbReference>